<dbReference type="InterPro" id="IPR036412">
    <property type="entry name" value="HAD-like_sf"/>
</dbReference>
<dbReference type="AlphaFoldDB" id="A0A0A1GTY9"/>
<dbReference type="EMBL" id="AP014680">
    <property type="protein sequence ID" value="BAP85717.1"/>
    <property type="molecule type" value="Genomic_DNA"/>
</dbReference>
<dbReference type="InterPro" id="IPR023214">
    <property type="entry name" value="HAD_sf"/>
</dbReference>
<organism evidence="1 2">
    <name type="scientific">Paucilactobacillus hokkaidonensis JCM 18461</name>
    <dbReference type="NCBI Taxonomy" id="1291742"/>
    <lineage>
        <taxon>Bacteria</taxon>
        <taxon>Bacillati</taxon>
        <taxon>Bacillota</taxon>
        <taxon>Bacilli</taxon>
        <taxon>Lactobacillales</taxon>
        <taxon>Lactobacillaceae</taxon>
        <taxon>Paucilactobacillus</taxon>
    </lineage>
</organism>
<dbReference type="RefSeq" id="WP_041093607.1">
    <property type="nucleotide sequence ID" value="NZ_AP014680.1"/>
</dbReference>
<name>A0A0A1GTY9_9LACO</name>
<dbReference type="InterPro" id="IPR041492">
    <property type="entry name" value="HAD_2"/>
</dbReference>
<dbReference type="Proteomes" id="UP000031620">
    <property type="component" value="Chromosome"/>
</dbReference>
<dbReference type="Pfam" id="PF13419">
    <property type="entry name" value="HAD_2"/>
    <property type="match status" value="1"/>
</dbReference>
<dbReference type="InterPro" id="IPR023198">
    <property type="entry name" value="PGP-like_dom2"/>
</dbReference>
<dbReference type="HOGENOM" id="CLU_045011_19_5_9"/>
<protein>
    <submittedName>
        <fullName evidence="1">Hydrolase, HAD superfamily</fullName>
    </submittedName>
</protein>
<dbReference type="SFLD" id="SFLDG01129">
    <property type="entry name" value="C1.5:_HAD__Beta-PGM__Phosphata"/>
    <property type="match status" value="1"/>
</dbReference>
<proteinExistence type="predicted"/>
<dbReference type="SUPFAM" id="SSF56784">
    <property type="entry name" value="HAD-like"/>
    <property type="match status" value="1"/>
</dbReference>
<dbReference type="NCBIfam" id="TIGR01549">
    <property type="entry name" value="HAD-SF-IA-v1"/>
    <property type="match status" value="1"/>
</dbReference>
<sequence length="205" mass="23533">MYQTYFWDLDGTLYDTYPQMVNAFAQTLTHFQVEPNKNAIYKIMRQDSLGVAFDQYVKQDKLQRSDLEAVYYPLEKKLQQPQLFEGVRNALQQVVQNGGQNYLLTHRNNSAMEFITQDGIKSLFTDFITAEQPFPRKPNPTSLNYLIDKHKVDRETAVMVGDRNLDIDAGHNAGIAGILFDPDDLIEVTSNPEIKIHSITEILND</sequence>
<evidence type="ECO:0000313" key="1">
    <source>
        <dbReference type="EMBL" id="BAP85717.1"/>
    </source>
</evidence>
<dbReference type="InterPro" id="IPR006439">
    <property type="entry name" value="HAD-SF_hydro_IA"/>
</dbReference>
<dbReference type="InterPro" id="IPR050155">
    <property type="entry name" value="HAD-like_hydrolase_sf"/>
</dbReference>
<evidence type="ECO:0000313" key="2">
    <source>
        <dbReference type="Proteomes" id="UP000031620"/>
    </source>
</evidence>
<dbReference type="Gene3D" id="1.10.150.240">
    <property type="entry name" value="Putative phosphatase, domain 2"/>
    <property type="match status" value="1"/>
</dbReference>
<gene>
    <name evidence="1" type="ORF">LOOC260_111780</name>
</gene>
<dbReference type="SFLD" id="SFLDS00003">
    <property type="entry name" value="Haloacid_Dehalogenase"/>
    <property type="match status" value="1"/>
</dbReference>
<dbReference type="PANTHER" id="PTHR43434:SF25">
    <property type="entry name" value="PHOSPHOGLYCOLATE PHOSPHATASE"/>
    <property type="match status" value="1"/>
</dbReference>
<dbReference type="Gene3D" id="3.40.50.1000">
    <property type="entry name" value="HAD superfamily/HAD-like"/>
    <property type="match status" value="1"/>
</dbReference>
<dbReference type="STRING" id="1291742.LOOC260_111780"/>
<reference evidence="1 2" key="1">
    <citation type="submission" date="2014-11" db="EMBL/GenBank/DDBJ databases">
        <title>Complete genome sequence and analysis of Lactobacillus hokkaidonensis LOOC260T.</title>
        <authorList>
            <person name="Tanizawa Y."/>
            <person name="Tohno M."/>
            <person name="Kaminuma E."/>
            <person name="Nakamura Y."/>
            <person name="Arita M."/>
        </authorList>
    </citation>
    <scope>NUCLEOTIDE SEQUENCE [LARGE SCALE GENOMIC DNA]</scope>
    <source>
        <strain evidence="1 2">LOOC260</strain>
    </source>
</reference>
<dbReference type="KEGG" id="lho:LOOC260_111780"/>
<dbReference type="PANTHER" id="PTHR43434">
    <property type="entry name" value="PHOSPHOGLYCOLATE PHOSPHATASE"/>
    <property type="match status" value="1"/>
</dbReference>
<keyword evidence="1" id="KW-0378">Hydrolase</keyword>
<dbReference type="GO" id="GO:0006281">
    <property type="term" value="P:DNA repair"/>
    <property type="evidence" value="ECO:0007669"/>
    <property type="project" value="TreeGrafter"/>
</dbReference>
<dbReference type="GO" id="GO:0005829">
    <property type="term" value="C:cytosol"/>
    <property type="evidence" value="ECO:0007669"/>
    <property type="project" value="TreeGrafter"/>
</dbReference>
<accession>A0A0A1GTY9</accession>
<dbReference type="GO" id="GO:0008967">
    <property type="term" value="F:phosphoglycolate phosphatase activity"/>
    <property type="evidence" value="ECO:0007669"/>
    <property type="project" value="TreeGrafter"/>
</dbReference>